<proteinExistence type="predicted"/>
<sequence>MDEFVAWCQLKLYCWWYTLGLTKQQREENRIALENWEHQRKDCS</sequence>
<gene>
    <name evidence="1" type="primary">139</name>
    <name evidence="1" type="ORF">COSMO_139</name>
</gene>
<dbReference type="EMBL" id="KP027195">
    <property type="protein sequence ID" value="AJD82186.1"/>
    <property type="molecule type" value="Genomic_DNA"/>
</dbReference>
<dbReference type="Proteomes" id="UP000031718">
    <property type="component" value="Segment"/>
</dbReference>
<evidence type="ECO:0000313" key="1">
    <source>
        <dbReference type="EMBL" id="AJD82186.1"/>
    </source>
</evidence>
<protein>
    <submittedName>
        <fullName evidence="1">Uncharacterized protein</fullName>
    </submittedName>
</protein>
<name>A0A0B5A540_9CAUD</name>
<reference evidence="1 2" key="1">
    <citation type="submission" date="2014-10" db="EMBL/GenBank/DDBJ databases">
        <authorList>
            <person name="Mackenzie J."/>
            <person name="Lekholoane M."/>
            <person name="Leqhaoe R."/>
            <person name="Mcunu Z."/>
            <person name="Mzobe Z."/>
            <person name="Rodel H."/>
            <person name="Seagreen C."/>
            <person name="Mazeka N."/>
            <person name="Larsen M.H."/>
            <person name="Rubin E.J."/>
            <person name="Russell D.A."/>
            <person name="Guerrero C.A."/>
            <person name="Bowman C.A."/>
            <person name="Jacobs-Sera D."/>
            <person name="Hendrix R.W."/>
            <person name="Hatfull G.F."/>
        </authorList>
    </citation>
    <scope>NUCLEOTIDE SEQUENCE [LARGE SCALE GENOMIC DNA]</scope>
</reference>
<evidence type="ECO:0000313" key="2">
    <source>
        <dbReference type="Proteomes" id="UP000031718"/>
    </source>
</evidence>
<accession>A0A0B5A540</accession>
<organism evidence="1 2">
    <name type="scientific">Mycobacterium phage Cosmo</name>
    <dbReference type="NCBI Taxonomy" id="1567467"/>
    <lineage>
        <taxon>Viruses</taxon>
        <taxon>Duplodnaviria</taxon>
        <taxon>Heunggongvirae</taxon>
        <taxon>Uroviricota</taxon>
        <taxon>Caudoviricetes</taxon>
        <taxon>Vilmaviridae</taxon>
        <taxon>Wildcatvirus</taxon>
        <taxon>Wildcatvirus wildcat</taxon>
        <taxon>Mycobacterium virus Wildcat</taxon>
    </lineage>
</organism>